<dbReference type="SUPFAM" id="SSF53448">
    <property type="entry name" value="Nucleotide-diphospho-sugar transferases"/>
    <property type="match status" value="1"/>
</dbReference>
<keyword evidence="3" id="KW-0328">Glycosyltransferase</keyword>
<dbReference type="Gene3D" id="3.90.550.10">
    <property type="entry name" value="Spore Coat Polysaccharide Biosynthesis Protein SpsA, Chain A"/>
    <property type="match status" value="1"/>
</dbReference>
<evidence type="ECO:0000256" key="3">
    <source>
        <dbReference type="ARBA" id="ARBA00022676"/>
    </source>
</evidence>
<dbReference type="GO" id="GO:0016758">
    <property type="term" value="F:hexosyltransferase activity"/>
    <property type="evidence" value="ECO:0007669"/>
    <property type="project" value="InterPro"/>
</dbReference>
<dbReference type="AlphaFoldDB" id="A0A249JZB6"/>
<keyword evidence="4 5" id="KW-0808">Transferase</keyword>
<dbReference type="OrthoDB" id="2535579at2"/>
<dbReference type="KEGG" id="abam:B1s21122_06155"/>
<comment type="cofactor">
    <cofactor evidence="1">
        <name>Mn(2+)</name>
        <dbReference type="ChEBI" id="CHEBI:29035"/>
    </cofactor>
</comment>
<gene>
    <name evidence="5" type="ORF">B1s21122_06155</name>
</gene>
<dbReference type="GO" id="GO:0016020">
    <property type="term" value="C:membrane"/>
    <property type="evidence" value="ECO:0007669"/>
    <property type="project" value="InterPro"/>
</dbReference>
<reference evidence="6" key="1">
    <citation type="submission" date="2016-10" db="EMBL/GenBank/DDBJ databases">
        <title>High microdiversification within the ubiquitous acI lineage of Actinobacteria.</title>
        <authorList>
            <person name="Neuenschwander S.M."/>
            <person name="Salcher M."/>
            <person name="Ghai R."/>
            <person name="Pernthaler J."/>
        </authorList>
    </citation>
    <scope>NUCLEOTIDE SEQUENCE [LARGE SCALE GENOMIC DNA]</scope>
</reference>
<organism evidence="5 6">
    <name type="scientific">Candidatus Nanopelagicus limnae</name>
    <dbReference type="NCBI Taxonomy" id="1884634"/>
    <lineage>
        <taxon>Bacteria</taxon>
        <taxon>Bacillati</taxon>
        <taxon>Actinomycetota</taxon>
        <taxon>Actinomycetes</taxon>
        <taxon>Candidatus Nanopelagicales</taxon>
        <taxon>Candidatus Nanopelagicaceae</taxon>
        <taxon>Candidatus Nanopelagicus</taxon>
    </lineage>
</organism>
<accession>A0A249JZB6</accession>
<dbReference type="PANTHER" id="PTHR10462:SF53">
    <property type="entry name" value="HISTO-BLOOD GROUP ABO SYSTEM TRANSFERASE 1-LIKE"/>
    <property type="match status" value="1"/>
</dbReference>
<dbReference type="GO" id="GO:0005975">
    <property type="term" value="P:carbohydrate metabolic process"/>
    <property type="evidence" value="ECO:0007669"/>
    <property type="project" value="InterPro"/>
</dbReference>
<dbReference type="EMBL" id="CP016768">
    <property type="protein sequence ID" value="ASY09883.1"/>
    <property type="molecule type" value="Genomic_DNA"/>
</dbReference>
<evidence type="ECO:0000313" key="6">
    <source>
        <dbReference type="Proteomes" id="UP000217153"/>
    </source>
</evidence>
<protein>
    <submittedName>
        <fullName evidence="5">Globoside alpha-N-acetylgalactosaminyltransferase</fullName>
    </submittedName>
</protein>
<comment type="similarity">
    <text evidence="2">Belongs to the glycosyltransferase 6 family.</text>
</comment>
<dbReference type="InterPro" id="IPR029044">
    <property type="entry name" value="Nucleotide-diphossugar_trans"/>
</dbReference>
<keyword evidence="6" id="KW-1185">Reference proteome</keyword>
<name>A0A249JZB6_9ACTN</name>
<proteinExistence type="inferred from homology"/>
<evidence type="ECO:0000256" key="1">
    <source>
        <dbReference type="ARBA" id="ARBA00001936"/>
    </source>
</evidence>
<evidence type="ECO:0000313" key="5">
    <source>
        <dbReference type="EMBL" id="ASY09883.1"/>
    </source>
</evidence>
<evidence type="ECO:0000256" key="2">
    <source>
        <dbReference type="ARBA" id="ARBA00010413"/>
    </source>
</evidence>
<dbReference type="Pfam" id="PF03414">
    <property type="entry name" value="Glyco_transf_6"/>
    <property type="match status" value="1"/>
</dbReference>
<sequence>MTDLTIFSVATDRYLEFWLELLSTAEKFINKDINVQWILFTNREDEIPWAVAERLGVNLVTVRFESSPWPMPTLLRYELLAKTADKIEGEIVMHLDADMVFAGSLTKNDLIQAIANHEIALVRHPGYFRPSKFAKVMFYLRNPRYILSDLKSHLLNGGIGSWENNSASLAFVSRKDRKVYVCGATWFGKKSSIIDLCSSLSLRIQEDLSKNIIARFHDESHLNWFAANNSFSLLGPKFCYDKNYPQLSGIMPTLIAVEKGKGTDWKRQ</sequence>
<dbReference type="InterPro" id="IPR005076">
    <property type="entry name" value="Glyco_trans_6"/>
</dbReference>
<dbReference type="Proteomes" id="UP000217153">
    <property type="component" value="Chromosome"/>
</dbReference>
<evidence type="ECO:0000256" key="4">
    <source>
        <dbReference type="ARBA" id="ARBA00022679"/>
    </source>
</evidence>
<dbReference type="RefSeq" id="WP_095681188.1">
    <property type="nucleotide sequence ID" value="NZ_CP016768.2"/>
</dbReference>
<dbReference type="PANTHER" id="PTHR10462">
    <property type="entry name" value="GLYCOSYLTRANSFERASE-RELATED"/>
    <property type="match status" value="1"/>
</dbReference>